<evidence type="ECO:0000256" key="1">
    <source>
        <dbReference type="ARBA" id="ARBA00001936"/>
    </source>
</evidence>
<name>A0ABN7RM05_OIKDI</name>
<evidence type="ECO:0000256" key="2">
    <source>
        <dbReference type="ARBA" id="ARBA00006702"/>
    </source>
</evidence>
<feature type="domain" description="PPM-type phosphatase" evidence="11">
    <location>
        <begin position="23"/>
        <end position="506"/>
    </location>
</feature>
<comment type="cofactor">
    <cofactor evidence="1">
        <name>Mn(2+)</name>
        <dbReference type="ChEBI" id="CHEBI:29035"/>
    </cofactor>
</comment>
<dbReference type="PANTHER" id="PTHR13832:SF803">
    <property type="entry name" value="PROTEIN PHOSPHATASE 1G"/>
    <property type="match status" value="1"/>
</dbReference>
<dbReference type="PANTHER" id="PTHR13832">
    <property type="entry name" value="PROTEIN PHOSPHATASE 2C"/>
    <property type="match status" value="1"/>
</dbReference>
<feature type="region of interest" description="Disordered" evidence="10">
    <location>
        <begin position="157"/>
        <end position="178"/>
    </location>
</feature>
<comment type="similarity">
    <text evidence="2 9">Belongs to the PP2C family.</text>
</comment>
<evidence type="ECO:0000313" key="13">
    <source>
        <dbReference type="Proteomes" id="UP001158576"/>
    </source>
</evidence>
<sequence>MGCYLPKPKTETDLEDLEGCGLRVSAGAMQGWRITQEDAHNAILELMKDISLFAVYDGHGGHEVAEWTGEHLPKSIVEKFKDINTDDVEEIKEALSIIFHAHDKRITDKEVVKKLHEIAKKDCPMLRDEEEMQDEVNELNLDMELSREELIAKYGGPGTPVGFELPEDASGEGSSEGMKKDAIALALAMWEEACENESDGSEEEDEEAEDQNGETGGNPVAKSESDPKIENLDVKEEEKEAGEVKEVSEDGDGRAQKRRAEESSSSVEFDYVPPARKSRTELSAEERQKRLAEANNEDGEGGVVFEDHSDASSTDSENSDYQDIPEIDQNAANQEICGQDSGCTAVVTLVNHKTKKIITANIGDSRGVLSRGGKAIELSFDHKPEDEEELSRIKAAGGFLTPDGRVKGGLNLSRAFGDHQYKQNRKLPLFQQMVTAKPDFTVHDWTDEDEFMIIACDGIWNSMTSQEGVEFVRDRIQKDVKMSEIIQELFDLILAPDTDGQGFQKE</sequence>
<dbReference type="EC" id="3.1.3.16" evidence="3"/>
<gene>
    <name evidence="12" type="ORF">OKIOD_LOCUS1254</name>
</gene>
<protein>
    <recommendedName>
        <fullName evidence="3">protein-serine/threonine phosphatase</fullName>
        <ecNumber evidence="3">3.1.3.16</ecNumber>
    </recommendedName>
</protein>
<evidence type="ECO:0000313" key="12">
    <source>
        <dbReference type="EMBL" id="CAG5080739.1"/>
    </source>
</evidence>
<feature type="compositionally biased region" description="Acidic residues" evidence="10">
    <location>
        <begin position="194"/>
        <end position="212"/>
    </location>
</feature>
<evidence type="ECO:0000256" key="10">
    <source>
        <dbReference type="SAM" id="MobiDB-lite"/>
    </source>
</evidence>
<dbReference type="PROSITE" id="PS01032">
    <property type="entry name" value="PPM_1"/>
    <property type="match status" value="1"/>
</dbReference>
<dbReference type="InterPro" id="IPR001932">
    <property type="entry name" value="PPM-type_phosphatase-like_dom"/>
</dbReference>
<evidence type="ECO:0000256" key="7">
    <source>
        <dbReference type="ARBA" id="ARBA00022912"/>
    </source>
</evidence>
<accession>A0ABN7RM05</accession>
<keyword evidence="8" id="KW-0464">Manganese</keyword>
<evidence type="ECO:0000256" key="6">
    <source>
        <dbReference type="ARBA" id="ARBA00022842"/>
    </source>
</evidence>
<dbReference type="Proteomes" id="UP001158576">
    <property type="component" value="Chromosome PAR"/>
</dbReference>
<dbReference type="SMART" id="SM00332">
    <property type="entry name" value="PP2Cc"/>
    <property type="match status" value="1"/>
</dbReference>
<dbReference type="SUPFAM" id="SSF81606">
    <property type="entry name" value="PP2C-like"/>
    <property type="match status" value="1"/>
</dbReference>
<dbReference type="CDD" id="cd00143">
    <property type="entry name" value="PP2Cc"/>
    <property type="match status" value="1"/>
</dbReference>
<evidence type="ECO:0000256" key="8">
    <source>
        <dbReference type="ARBA" id="ARBA00023211"/>
    </source>
</evidence>
<evidence type="ECO:0000256" key="3">
    <source>
        <dbReference type="ARBA" id="ARBA00013081"/>
    </source>
</evidence>
<dbReference type="EMBL" id="OU015568">
    <property type="protein sequence ID" value="CAG5080739.1"/>
    <property type="molecule type" value="Genomic_DNA"/>
</dbReference>
<feature type="region of interest" description="Disordered" evidence="10">
    <location>
        <begin position="194"/>
        <end position="322"/>
    </location>
</feature>
<evidence type="ECO:0000256" key="9">
    <source>
        <dbReference type="RuleBase" id="RU003465"/>
    </source>
</evidence>
<evidence type="ECO:0000256" key="5">
    <source>
        <dbReference type="ARBA" id="ARBA00022801"/>
    </source>
</evidence>
<keyword evidence="6" id="KW-0460">Magnesium</keyword>
<keyword evidence="5 9" id="KW-0378">Hydrolase</keyword>
<evidence type="ECO:0000256" key="4">
    <source>
        <dbReference type="ARBA" id="ARBA00022723"/>
    </source>
</evidence>
<feature type="compositionally biased region" description="Basic and acidic residues" evidence="10">
    <location>
        <begin position="278"/>
        <end position="292"/>
    </location>
</feature>
<proteinExistence type="inferred from homology"/>
<dbReference type="InterPro" id="IPR036457">
    <property type="entry name" value="PPM-type-like_dom_sf"/>
</dbReference>
<dbReference type="Pfam" id="PF00481">
    <property type="entry name" value="PP2C"/>
    <property type="match status" value="2"/>
</dbReference>
<dbReference type="InterPro" id="IPR015655">
    <property type="entry name" value="PP2C"/>
</dbReference>
<dbReference type="PROSITE" id="PS51746">
    <property type="entry name" value="PPM_2"/>
    <property type="match status" value="1"/>
</dbReference>
<organism evidence="12 13">
    <name type="scientific">Oikopleura dioica</name>
    <name type="common">Tunicate</name>
    <dbReference type="NCBI Taxonomy" id="34765"/>
    <lineage>
        <taxon>Eukaryota</taxon>
        <taxon>Metazoa</taxon>
        <taxon>Chordata</taxon>
        <taxon>Tunicata</taxon>
        <taxon>Appendicularia</taxon>
        <taxon>Copelata</taxon>
        <taxon>Oikopleuridae</taxon>
        <taxon>Oikopleura</taxon>
    </lineage>
</organism>
<feature type="compositionally biased region" description="Basic and acidic residues" evidence="10">
    <location>
        <begin position="223"/>
        <end position="262"/>
    </location>
</feature>
<dbReference type="InterPro" id="IPR000222">
    <property type="entry name" value="PP2C_BS"/>
</dbReference>
<dbReference type="Gene3D" id="3.60.40.10">
    <property type="entry name" value="PPM-type phosphatase domain"/>
    <property type="match status" value="2"/>
</dbReference>
<keyword evidence="7 9" id="KW-0904">Protein phosphatase</keyword>
<evidence type="ECO:0000259" key="11">
    <source>
        <dbReference type="PROSITE" id="PS51746"/>
    </source>
</evidence>
<keyword evidence="13" id="KW-1185">Reference proteome</keyword>
<keyword evidence="4" id="KW-0479">Metal-binding</keyword>
<reference evidence="12 13" key="1">
    <citation type="submission" date="2021-04" db="EMBL/GenBank/DDBJ databases">
        <authorList>
            <person name="Bliznina A."/>
        </authorList>
    </citation>
    <scope>NUCLEOTIDE SEQUENCE [LARGE SCALE GENOMIC DNA]</scope>
</reference>